<sequence>MAIPDQHEIGSGFGFTSTAAEVVGGIDLTGKLAVVTGGYSGIGIETTKALAGAGAFVVVPARRTGPAAAALAGLSSVAPGWSRCPPLRTGTRRCGGTT</sequence>
<evidence type="ECO:0008006" key="5">
    <source>
        <dbReference type="Google" id="ProtNLM"/>
    </source>
</evidence>
<dbReference type="SUPFAM" id="SSF51735">
    <property type="entry name" value="NAD(P)-binding Rossmann-fold domains"/>
    <property type="match status" value="1"/>
</dbReference>
<keyword evidence="2" id="KW-0560">Oxidoreductase</keyword>
<reference evidence="3 4" key="1">
    <citation type="submission" date="2020-08" db="EMBL/GenBank/DDBJ databases">
        <title>Genomic Encyclopedia of Type Strains, Phase III (KMG-III): the genomes of soil and plant-associated and newly described type strains.</title>
        <authorList>
            <person name="Whitman W."/>
        </authorList>
    </citation>
    <scope>NUCLEOTIDE SEQUENCE [LARGE SCALE GENOMIC DNA]</scope>
    <source>
        <strain evidence="3 4">CECT 8960</strain>
    </source>
</reference>
<dbReference type="Pfam" id="PF00106">
    <property type="entry name" value="adh_short"/>
    <property type="match status" value="1"/>
</dbReference>
<dbReference type="InterPro" id="IPR002347">
    <property type="entry name" value="SDR_fam"/>
</dbReference>
<evidence type="ECO:0000256" key="2">
    <source>
        <dbReference type="ARBA" id="ARBA00023002"/>
    </source>
</evidence>
<protein>
    <recommendedName>
        <fullName evidence="5">Short subunit dehydrogenase</fullName>
    </recommendedName>
</protein>
<comment type="caution">
    <text evidence="3">The sequence shown here is derived from an EMBL/GenBank/DDBJ whole genome shotgun (WGS) entry which is preliminary data.</text>
</comment>
<evidence type="ECO:0000313" key="4">
    <source>
        <dbReference type="Proteomes" id="UP000520767"/>
    </source>
</evidence>
<comment type="similarity">
    <text evidence="1">Belongs to the short-chain dehydrogenases/reductases (SDR) family.</text>
</comment>
<dbReference type="PANTHER" id="PTHR24320:SF148">
    <property type="entry name" value="NAD(P)-BINDING ROSSMANN-FOLD SUPERFAMILY PROTEIN"/>
    <property type="match status" value="1"/>
</dbReference>
<gene>
    <name evidence="3" type="ORF">FHR82_003859</name>
</gene>
<dbReference type="Proteomes" id="UP000520767">
    <property type="component" value="Unassembled WGS sequence"/>
</dbReference>
<organism evidence="3 4">
    <name type="scientific">Actinophytocola algeriensis</name>
    <dbReference type="NCBI Taxonomy" id="1768010"/>
    <lineage>
        <taxon>Bacteria</taxon>
        <taxon>Bacillati</taxon>
        <taxon>Actinomycetota</taxon>
        <taxon>Actinomycetes</taxon>
        <taxon>Pseudonocardiales</taxon>
        <taxon>Pseudonocardiaceae</taxon>
    </lineage>
</organism>
<dbReference type="Gene3D" id="3.40.50.720">
    <property type="entry name" value="NAD(P)-binding Rossmann-like Domain"/>
    <property type="match status" value="1"/>
</dbReference>
<dbReference type="PANTHER" id="PTHR24320">
    <property type="entry name" value="RETINOL DEHYDROGENASE"/>
    <property type="match status" value="1"/>
</dbReference>
<accession>A0A7W7VEU2</accession>
<proteinExistence type="inferred from homology"/>
<dbReference type="GO" id="GO:0016491">
    <property type="term" value="F:oxidoreductase activity"/>
    <property type="evidence" value="ECO:0007669"/>
    <property type="project" value="UniProtKB-KW"/>
</dbReference>
<evidence type="ECO:0000256" key="1">
    <source>
        <dbReference type="ARBA" id="ARBA00006484"/>
    </source>
</evidence>
<dbReference type="EMBL" id="JACHJQ010000004">
    <property type="protein sequence ID" value="MBB4907617.1"/>
    <property type="molecule type" value="Genomic_DNA"/>
</dbReference>
<keyword evidence="4" id="KW-1185">Reference proteome</keyword>
<dbReference type="AlphaFoldDB" id="A0A7W7VEU2"/>
<name>A0A7W7VEU2_9PSEU</name>
<evidence type="ECO:0000313" key="3">
    <source>
        <dbReference type="EMBL" id="MBB4907617.1"/>
    </source>
</evidence>
<dbReference type="InterPro" id="IPR036291">
    <property type="entry name" value="NAD(P)-bd_dom_sf"/>
</dbReference>